<evidence type="ECO:0008006" key="3">
    <source>
        <dbReference type="Google" id="ProtNLM"/>
    </source>
</evidence>
<dbReference type="AlphaFoldDB" id="A0A401UPD9"/>
<organism evidence="1 2">
    <name type="scientific">Clostridium tagluense</name>
    <dbReference type="NCBI Taxonomy" id="360422"/>
    <lineage>
        <taxon>Bacteria</taxon>
        <taxon>Bacillati</taxon>
        <taxon>Bacillota</taxon>
        <taxon>Clostridia</taxon>
        <taxon>Eubacteriales</taxon>
        <taxon>Clostridiaceae</taxon>
        <taxon>Clostridium</taxon>
    </lineage>
</organism>
<protein>
    <recommendedName>
        <fullName evidence="3">RNHCP domain-containing protein</fullName>
    </recommendedName>
</protein>
<dbReference type="OrthoDB" id="1683552at2"/>
<dbReference type="EMBL" id="BHYK01000017">
    <property type="protein sequence ID" value="GCD11387.1"/>
    <property type="molecule type" value="Genomic_DNA"/>
</dbReference>
<sequence length="73" mass="8692">MEKVCPVCNNLERKVCKCEKCSDIMTDKGIIQEYFDDYSANMEINDHDKFCVHIYQCSNCNFYRRITINKILI</sequence>
<accession>A0A401UPD9</accession>
<gene>
    <name evidence="1" type="ORF">Ctaglu_30100</name>
</gene>
<evidence type="ECO:0000313" key="1">
    <source>
        <dbReference type="EMBL" id="GCD11387.1"/>
    </source>
</evidence>
<proteinExistence type="predicted"/>
<reference evidence="1 2" key="1">
    <citation type="submission" date="2018-11" db="EMBL/GenBank/DDBJ databases">
        <title>Genome sequencing and assembly of Clostridium tagluense strain A121.</title>
        <authorList>
            <person name="Murakami T."/>
            <person name="Segawa T."/>
            <person name="Shcherbakova V.A."/>
            <person name="Mori H."/>
            <person name="Yoshimura Y."/>
        </authorList>
    </citation>
    <scope>NUCLEOTIDE SEQUENCE [LARGE SCALE GENOMIC DNA]</scope>
    <source>
        <strain evidence="1 2">A121</strain>
    </source>
</reference>
<evidence type="ECO:0000313" key="2">
    <source>
        <dbReference type="Proteomes" id="UP000287872"/>
    </source>
</evidence>
<comment type="caution">
    <text evidence="1">The sequence shown here is derived from an EMBL/GenBank/DDBJ whole genome shotgun (WGS) entry which is preliminary data.</text>
</comment>
<name>A0A401UPD9_9CLOT</name>
<dbReference type="Proteomes" id="UP000287872">
    <property type="component" value="Unassembled WGS sequence"/>
</dbReference>
<dbReference type="RefSeq" id="WP_125003163.1">
    <property type="nucleotide sequence ID" value="NZ_BHYK01000017.1"/>
</dbReference>
<keyword evidence="2" id="KW-1185">Reference proteome</keyword>